<dbReference type="Gramene" id="ONI31734">
    <property type="protein sequence ID" value="ONI31734"/>
    <property type="gene ID" value="PRUPE_1G327100"/>
</dbReference>
<evidence type="ECO:0000259" key="5">
    <source>
        <dbReference type="Pfam" id="PF14432"/>
    </source>
</evidence>
<dbReference type="Gramene" id="ONI31731">
    <property type="protein sequence ID" value="ONI31731"/>
    <property type="gene ID" value="PRUPE_1G327100"/>
</dbReference>
<feature type="domain" description="DYW" evidence="5">
    <location>
        <begin position="538"/>
        <end position="630"/>
    </location>
</feature>
<dbReference type="InterPro" id="IPR011990">
    <property type="entry name" value="TPR-like_helical_dom_sf"/>
</dbReference>
<dbReference type="FunFam" id="1.25.40.10:FF:000366">
    <property type="entry name" value="Pentatricopeptide (PPR) repeat-containing protein"/>
    <property type="match status" value="1"/>
</dbReference>
<dbReference type="FunFam" id="1.25.40.10:FF:000344">
    <property type="entry name" value="Pentatricopeptide repeat-containing protein"/>
    <property type="match status" value="1"/>
</dbReference>
<reference evidence="6" key="2">
    <citation type="submission" date="2016-12" db="EMBL/GenBank/DDBJ databases">
        <title>WGS assembly of Prunus persica.</title>
        <authorList>
            <person name="Verde I."/>
            <person name="Jenkins J."/>
            <person name="Dondini L."/>
            <person name="Micali S."/>
            <person name="Pagliarani G."/>
            <person name="Vendramin E."/>
            <person name="Paris R."/>
            <person name="Aramini V."/>
            <person name="Gazza L."/>
            <person name="Rossini L."/>
            <person name="Bassi D."/>
            <person name="Troggio M."/>
            <person name="Shu S."/>
            <person name="Grimwood J.H."/>
            <person name="Tartarini S."/>
            <person name="Dettori M.T."/>
            <person name="Schmutz J."/>
        </authorList>
    </citation>
    <scope>NUCLEOTIDE SEQUENCE</scope>
</reference>
<dbReference type="eggNOG" id="KOG4197">
    <property type="taxonomic scope" value="Eukaryota"/>
</dbReference>
<feature type="repeat" description="PPR" evidence="3">
    <location>
        <begin position="119"/>
        <end position="153"/>
    </location>
</feature>
<gene>
    <name evidence="6" type="ORF">PRUPE_1G327100</name>
</gene>
<dbReference type="Pfam" id="PF20430">
    <property type="entry name" value="Eplus_motif"/>
    <property type="match status" value="1"/>
</dbReference>
<dbReference type="NCBIfam" id="TIGR00756">
    <property type="entry name" value="PPR"/>
    <property type="match status" value="3"/>
</dbReference>
<proteinExistence type="inferred from homology"/>
<dbReference type="Pfam" id="PF13041">
    <property type="entry name" value="PPR_2"/>
    <property type="match status" value="2"/>
</dbReference>
<dbReference type="EMBL" id="CM007651">
    <property type="protein sequence ID" value="ONI31731.1"/>
    <property type="molecule type" value="Genomic_DNA"/>
</dbReference>
<comment type="similarity">
    <text evidence="1">Belongs to the PPR family. PCMP-H subfamily.</text>
</comment>
<reference evidence="6 7" key="1">
    <citation type="journal article" date="2013" name="Nat. Genet.">
        <title>The high-quality draft genome of peach (Prunus persica) identifies unique patterns of genetic diversity, domestication and genome evolution.</title>
        <authorList>
            <consortium name="International Peach Genome Initiative"/>
            <person name="Verde I."/>
            <person name="Abbott A.G."/>
            <person name="Scalabrin S."/>
            <person name="Jung S."/>
            <person name="Shu S."/>
            <person name="Marroni F."/>
            <person name="Zhebentyayeva T."/>
            <person name="Dettori M.T."/>
            <person name="Grimwood J."/>
            <person name="Cattonaro F."/>
            <person name="Zuccolo A."/>
            <person name="Rossini L."/>
            <person name="Jenkins J."/>
            <person name="Vendramin E."/>
            <person name="Meisel L.A."/>
            <person name="Decroocq V."/>
            <person name="Sosinski B."/>
            <person name="Prochnik S."/>
            <person name="Mitros T."/>
            <person name="Policriti A."/>
            <person name="Cipriani G."/>
            <person name="Dondini L."/>
            <person name="Ficklin S."/>
            <person name="Goodstein D.M."/>
            <person name="Xuan P."/>
            <person name="Del Fabbro C."/>
            <person name="Aramini V."/>
            <person name="Copetti D."/>
            <person name="Gonzalez S."/>
            <person name="Horner D.S."/>
            <person name="Falchi R."/>
            <person name="Lucas S."/>
            <person name="Mica E."/>
            <person name="Maldonado J."/>
            <person name="Lazzari B."/>
            <person name="Bielenberg D."/>
            <person name="Pirona R."/>
            <person name="Miculan M."/>
            <person name="Barakat A."/>
            <person name="Testolin R."/>
            <person name="Stella A."/>
            <person name="Tartarini S."/>
            <person name="Tonutti P."/>
            <person name="Arus P."/>
            <person name="Orellana A."/>
            <person name="Wells C."/>
            <person name="Main D."/>
            <person name="Vizzotto G."/>
            <person name="Silva H."/>
            <person name="Salamini F."/>
            <person name="Schmutz J."/>
            <person name="Morgante M."/>
            <person name="Rokhsar D.S."/>
        </authorList>
    </citation>
    <scope>NUCLEOTIDE SEQUENCE [LARGE SCALE GENOMIC DNA]</scope>
    <source>
        <strain evidence="7">cv. Nemared</strain>
    </source>
</reference>
<dbReference type="Gramene" id="ONI31730">
    <property type="protein sequence ID" value="ONI31730"/>
    <property type="gene ID" value="PRUPE_1G327100"/>
</dbReference>
<evidence type="ECO:0000256" key="3">
    <source>
        <dbReference type="PROSITE-ProRule" id="PRU00708"/>
    </source>
</evidence>
<evidence type="ECO:0000313" key="7">
    <source>
        <dbReference type="Proteomes" id="UP000006882"/>
    </source>
</evidence>
<evidence type="ECO:0000256" key="2">
    <source>
        <dbReference type="ARBA" id="ARBA00022737"/>
    </source>
</evidence>
<dbReference type="EMBL" id="CM007651">
    <property type="protein sequence ID" value="ONI31733.1"/>
    <property type="molecule type" value="Genomic_DNA"/>
</dbReference>
<feature type="chain" id="PRO_5011914312" description="DYW domain-containing protein" evidence="4">
    <location>
        <begin position="36"/>
        <end position="630"/>
    </location>
</feature>
<feature type="repeat" description="PPR" evidence="3">
    <location>
        <begin position="321"/>
        <end position="355"/>
    </location>
</feature>
<dbReference type="InterPro" id="IPR046960">
    <property type="entry name" value="PPR_At4g14850-like_plant"/>
</dbReference>
<dbReference type="Gramene" id="ONI31729">
    <property type="protein sequence ID" value="ONI31729"/>
    <property type="gene ID" value="PRUPE_1G327100"/>
</dbReference>
<evidence type="ECO:0000313" key="6">
    <source>
        <dbReference type="EMBL" id="ONI31731.1"/>
    </source>
</evidence>
<dbReference type="Pfam" id="PF14432">
    <property type="entry name" value="DYW_deaminase"/>
    <property type="match status" value="1"/>
</dbReference>
<protein>
    <recommendedName>
        <fullName evidence="5">DYW domain-containing protein</fullName>
    </recommendedName>
</protein>
<keyword evidence="2" id="KW-0677">Repeat</keyword>
<dbReference type="OrthoDB" id="727945at2759"/>
<evidence type="ECO:0000256" key="4">
    <source>
        <dbReference type="SAM" id="SignalP"/>
    </source>
</evidence>
<dbReference type="InterPro" id="IPR046849">
    <property type="entry name" value="E2_motif"/>
</dbReference>
<dbReference type="Gramene" id="ONI31732">
    <property type="protein sequence ID" value="ONI31732"/>
    <property type="gene ID" value="PRUPE_1G327100"/>
</dbReference>
<dbReference type="PROSITE" id="PS51375">
    <property type="entry name" value="PPR"/>
    <property type="match status" value="3"/>
</dbReference>
<dbReference type="PANTHER" id="PTHR47926:SF347">
    <property type="entry name" value="PENTATRICOPEPTIDE REPEAT-CONTAINING PROTEIN"/>
    <property type="match status" value="1"/>
</dbReference>
<feature type="repeat" description="PPR" evidence="3">
    <location>
        <begin position="220"/>
        <end position="254"/>
    </location>
</feature>
<dbReference type="EMBL" id="CM007651">
    <property type="protein sequence ID" value="ONI31734.1"/>
    <property type="molecule type" value="Genomic_DNA"/>
</dbReference>
<keyword evidence="7" id="KW-1185">Reference proteome</keyword>
<dbReference type="InterPro" id="IPR032867">
    <property type="entry name" value="DYW_dom"/>
</dbReference>
<dbReference type="PANTHER" id="PTHR47926">
    <property type="entry name" value="PENTATRICOPEPTIDE REPEAT-CONTAINING PROTEIN"/>
    <property type="match status" value="1"/>
</dbReference>
<name>A0A251R6S0_PRUPE</name>
<dbReference type="Pfam" id="PF20431">
    <property type="entry name" value="E_motif"/>
    <property type="match status" value="1"/>
</dbReference>
<dbReference type="AlphaFoldDB" id="A0A251R6S0"/>
<dbReference type="InterPro" id="IPR002885">
    <property type="entry name" value="PPR_rpt"/>
</dbReference>
<dbReference type="GO" id="GO:0003723">
    <property type="term" value="F:RNA binding"/>
    <property type="evidence" value="ECO:0007669"/>
    <property type="project" value="InterPro"/>
</dbReference>
<dbReference type="InterPro" id="IPR046848">
    <property type="entry name" value="E_motif"/>
</dbReference>
<dbReference type="Gramene" id="ONI31733">
    <property type="protein sequence ID" value="ONI31733"/>
    <property type="gene ID" value="PRUPE_1G327100"/>
</dbReference>
<organism evidence="6 7">
    <name type="scientific">Prunus persica</name>
    <name type="common">Peach</name>
    <name type="synonym">Amygdalus persica</name>
    <dbReference type="NCBI Taxonomy" id="3760"/>
    <lineage>
        <taxon>Eukaryota</taxon>
        <taxon>Viridiplantae</taxon>
        <taxon>Streptophyta</taxon>
        <taxon>Embryophyta</taxon>
        <taxon>Tracheophyta</taxon>
        <taxon>Spermatophyta</taxon>
        <taxon>Magnoliopsida</taxon>
        <taxon>eudicotyledons</taxon>
        <taxon>Gunneridae</taxon>
        <taxon>Pentapetalae</taxon>
        <taxon>rosids</taxon>
        <taxon>fabids</taxon>
        <taxon>Rosales</taxon>
        <taxon>Rosaceae</taxon>
        <taxon>Amygdaloideae</taxon>
        <taxon>Amygdaleae</taxon>
        <taxon>Prunus</taxon>
    </lineage>
</organism>
<dbReference type="GO" id="GO:0009451">
    <property type="term" value="P:RNA modification"/>
    <property type="evidence" value="ECO:0000318"/>
    <property type="project" value="GO_Central"/>
</dbReference>
<feature type="signal peptide" evidence="4">
    <location>
        <begin position="1"/>
        <end position="35"/>
    </location>
</feature>
<accession>A0A251R6S0</accession>
<dbReference type="EMBL" id="CM007651">
    <property type="protein sequence ID" value="ONI31732.1"/>
    <property type="molecule type" value="Genomic_DNA"/>
</dbReference>
<dbReference type="FunFam" id="1.25.40.10:FF:000031">
    <property type="entry name" value="Pentatricopeptide repeat-containing protein mitochondrial"/>
    <property type="match status" value="1"/>
</dbReference>
<dbReference type="EMBL" id="CM007651">
    <property type="protein sequence ID" value="ONI31730.1"/>
    <property type="molecule type" value="Genomic_DNA"/>
</dbReference>
<sequence>MRRVMQIPWSSRRSHCMMGMTKLWFSLSLQPLASILQFSSLTQTQNPSNPPIALTKQVFTTLLQSCSSYPNHLKQIHALILTTGLSIKNSLTTQLLTNLTLLRDMSYARQLFDQMHKPRVFLWNTLIKAYVKNGIFTEAAFVYRQMHLLGVRPDQFTYTFVVKACAELPELWAGSAVLAHVVKYGLEFVAMVRTELILMFAKFGELGMADFLFETMVERDLIAWNAFIAACVQNGNAGKALALFRQMDVAGIKHDAVSVVSAFSACGQLGCLENGQEIYGIMRKYGIVCNIIVANAQLDMYVKCGSIDMAEALFEDMPQRNVISWSTMIIGYSINGESEKALNMFSRMQKHGVQPNHVTYLGVLCACSHAGLVNEGKAYFSHMVQSGNKNIRPKIEHYACMVDLLGRSGHLEEAYNFIRSMPIEPDSGVWGALLGACTIHQNVELGQHAADLLFEEAPDIGSYHVLMSNIYAAAGRWDFVDKVRLRMRKRGVKKIAAYSSVECNGKFHIFYGGDRLHPESSEIYEKLEDLLREVKSIGYIPNTSSVFHDVDMEEKEATLNSHSEKLAVAFSLINLRPECPIRVVKNLRICDDCHSFCKFVSKTTKREIVMRDKIRFHHFRNGDCSCNNFW</sequence>
<evidence type="ECO:0000256" key="1">
    <source>
        <dbReference type="ARBA" id="ARBA00006643"/>
    </source>
</evidence>
<dbReference type="Gene3D" id="1.25.40.10">
    <property type="entry name" value="Tetratricopeptide repeat domain"/>
    <property type="match status" value="4"/>
</dbReference>
<keyword evidence="4" id="KW-0732">Signal</keyword>
<dbReference type="EMBL" id="CM007651">
    <property type="protein sequence ID" value="ONI31729.1"/>
    <property type="molecule type" value="Genomic_DNA"/>
</dbReference>
<dbReference type="GO" id="GO:0008270">
    <property type="term" value="F:zinc ion binding"/>
    <property type="evidence" value="ECO:0007669"/>
    <property type="project" value="InterPro"/>
</dbReference>
<dbReference type="Proteomes" id="UP000006882">
    <property type="component" value="Chromosome G1"/>
</dbReference>
<dbReference type="SMR" id="A0A251R6S0"/>
<dbReference type="Pfam" id="PF01535">
    <property type="entry name" value="PPR"/>
    <property type="match status" value="2"/>
</dbReference>